<sequence>MGNRTSIIVGIVIVLAIIGDYSMNDAQGLLFLGKKMLALLDWMTFWR</sequence>
<keyword evidence="3" id="KW-1185">Reference proteome</keyword>
<keyword evidence="1" id="KW-0812">Transmembrane</keyword>
<dbReference type="AlphaFoldDB" id="A0A2G5K699"/>
<evidence type="ECO:0000256" key="1">
    <source>
        <dbReference type="SAM" id="Phobius"/>
    </source>
</evidence>
<dbReference type="EMBL" id="MDGM01000012">
    <property type="protein sequence ID" value="PIB24945.1"/>
    <property type="molecule type" value="Genomic_DNA"/>
</dbReference>
<accession>A0A2G5K699</accession>
<evidence type="ECO:0000313" key="2">
    <source>
        <dbReference type="EMBL" id="PIB24945.1"/>
    </source>
</evidence>
<organism evidence="2 3">
    <name type="scientific">Paramylibacter kogurei</name>
    <dbReference type="NCBI Taxonomy" id="1889778"/>
    <lineage>
        <taxon>Bacteria</taxon>
        <taxon>Pseudomonadati</taxon>
        <taxon>Pseudomonadota</taxon>
        <taxon>Alphaproteobacteria</taxon>
        <taxon>Rhodobacterales</taxon>
        <taxon>Paracoccaceae</taxon>
        <taxon>Paramylibacter</taxon>
    </lineage>
</organism>
<evidence type="ECO:0000313" key="3">
    <source>
        <dbReference type="Proteomes" id="UP000231516"/>
    </source>
</evidence>
<keyword evidence="1" id="KW-1133">Transmembrane helix</keyword>
<comment type="caution">
    <text evidence="2">The sequence shown here is derived from an EMBL/GenBank/DDBJ whole genome shotgun (WGS) entry which is preliminary data.</text>
</comment>
<reference evidence="2 3" key="1">
    <citation type="submission" date="2016-08" db="EMBL/GenBank/DDBJ databases">
        <title>Draft genome of Amylibacter sp. strain 4G11.</title>
        <authorList>
            <person name="Wong S.-K."/>
            <person name="Hamasaki K."/>
            <person name="Yoshizawa S."/>
        </authorList>
    </citation>
    <scope>NUCLEOTIDE SEQUENCE [LARGE SCALE GENOMIC DNA]</scope>
    <source>
        <strain evidence="2 3">4G11</strain>
    </source>
</reference>
<gene>
    <name evidence="2" type="ORF">BFP76_07270</name>
</gene>
<proteinExistence type="predicted"/>
<name>A0A2G5K699_9RHOB</name>
<keyword evidence="1" id="KW-0472">Membrane</keyword>
<feature type="transmembrane region" description="Helical" evidence="1">
    <location>
        <begin position="7"/>
        <end position="23"/>
    </location>
</feature>
<dbReference type="Proteomes" id="UP000231516">
    <property type="component" value="Unassembled WGS sequence"/>
</dbReference>
<protein>
    <submittedName>
        <fullName evidence="2">Glyceraldehyde-3-phosphate dehydrogenase</fullName>
    </submittedName>
</protein>